<dbReference type="Pfam" id="PF01545">
    <property type="entry name" value="Cation_efflux"/>
    <property type="match status" value="1"/>
</dbReference>
<dbReference type="Gene3D" id="1.20.1510.10">
    <property type="entry name" value="Cation efflux protein transmembrane domain"/>
    <property type="match status" value="1"/>
</dbReference>
<sequence>MSDSCCGCGKTIDVQAMQARQRRVLVIVLAINAATFAMMIVAAFLSRSSSLLSGALDNLGDALTYALSLAVVGASAGAKARVSLFKGGLILMAALAVATQIAWRLTNPATPLFEGMGLAAFLNLGANLVCLRLLWPYREGDVNLASAWECSRNDVAEGFAVFAAAALVWLFDAGWPDLAIATALLVMFLRSAARVFRASWRELRVAAAVREGGAG</sequence>
<organism evidence="7 8">
    <name type="scientific">Marilutibacter maris</name>
    <dbReference type="NCBI Taxonomy" id="1605891"/>
    <lineage>
        <taxon>Bacteria</taxon>
        <taxon>Pseudomonadati</taxon>
        <taxon>Pseudomonadota</taxon>
        <taxon>Gammaproteobacteria</taxon>
        <taxon>Lysobacterales</taxon>
        <taxon>Lysobacteraceae</taxon>
        <taxon>Marilutibacter</taxon>
    </lineage>
</organism>
<keyword evidence="2 5" id="KW-0812">Transmembrane</keyword>
<dbReference type="SUPFAM" id="SSF161111">
    <property type="entry name" value="Cation efflux protein transmembrane domain-like"/>
    <property type="match status" value="1"/>
</dbReference>
<keyword evidence="4 5" id="KW-0472">Membrane</keyword>
<dbReference type="Proteomes" id="UP000249447">
    <property type="component" value="Chromosome"/>
</dbReference>
<feature type="transmembrane region" description="Helical" evidence="5">
    <location>
        <begin position="115"/>
        <end position="135"/>
    </location>
</feature>
<keyword evidence="3 5" id="KW-1133">Transmembrane helix</keyword>
<dbReference type="KEGG" id="lmb:C9I47_1022"/>
<dbReference type="InterPro" id="IPR027469">
    <property type="entry name" value="Cation_efflux_TMD_sf"/>
</dbReference>
<evidence type="ECO:0000256" key="4">
    <source>
        <dbReference type="ARBA" id="ARBA00023136"/>
    </source>
</evidence>
<feature type="transmembrane region" description="Helical" evidence="5">
    <location>
        <begin position="84"/>
        <end position="103"/>
    </location>
</feature>
<comment type="subcellular location">
    <subcellularLocation>
        <location evidence="1">Membrane</location>
        <topology evidence="1">Multi-pass membrane protein</topology>
    </subcellularLocation>
</comment>
<dbReference type="AlphaFoldDB" id="A0A2U9TES7"/>
<dbReference type="OrthoDB" id="9799649at2"/>
<reference evidence="7 8" key="1">
    <citation type="submission" date="2018-05" db="EMBL/GenBank/DDBJ databases">
        <title>The complete genome of Lysobacter maris HZ9B, a marine bacterium antagonistic against terrestrial plant pathogens.</title>
        <authorList>
            <person name="Zhang X.-Q."/>
        </authorList>
    </citation>
    <scope>NUCLEOTIDE SEQUENCE [LARGE SCALE GENOMIC DNA]</scope>
    <source>
        <strain evidence="7 8">HZ9B</strain>
    </source>
</reference>
<dbReference type="RefSeq" id="WP_111265887.1">
    <property type="nucleotide sequence ID" value="NZ_CP029843.1"/>
</dbReference>
<evidence type="ECO:0000256" key="5">
    <source>
        <dbReference type="SAM" id="Phobius"/>
    </source>
</evidence>
<evidence type="ECO:0000259" key="6">
    <source>
        <dbReference type="Pfam" id="PF01545"/>
    </source>
</evidence>
<feature type="domain" description="Cation efflux protein transmembrane" evidence="6">
    <location>
        <begin position="25"/>
        <end position="203"/>
    </location>
</feature>
<evidence type="ECO:0000313" key="7">
    <source>
        <dbReference type="EMBL" id="AWV06740.1"/>
    </source>
</evidence>
<dbReference type="EMBL" id="CP029843">
    <property type="protein sequence ID" value="AWV06740.1"/>
    <property type="molecule type" value="Genomic_DNA"/>
</dbReference>
<evidence type="ECO:0000313" key="8">
    <source>
        <dbReference type="Proteomes" id="UP000249447"/>
    </source>
</evidence>
<feature type="transmembrane region" description="Helical" evidence="5">
    <location>
        <begin position="155"/>
        <end position="172"/>
    </location>
</feature>
<dbReference type="GO" id="GO:0006829">
    <property type="term" value="P:zinc ion transport"/>
    <property type="evidence" value="ECO:0007669"/>
    <property type="project" value="UniProtKB-KW"/>
</dbReference>
<evidence type="ECO:0000256" key="1">
    <source>
        <dbReference type="ARBA" id="ARBA00004141"/>
    </source>
</evidence>
<proteinExistence type="predicted"/>
<evidence type="ECO:0000256" key="3">
    <source>
        <dbReference type="ARBA" id="ARBA00022989"/>
    </source>
</evidence>
<gene>
    <name evidence="7" type="ORF">C9I47_1022</name>
</gene>
<accession>A0A2U9TES7</accession>
<dbReference type="GO" id="GO:0008324">
    <property type="term" value="F:monoatomic cation transmembrane transporter activity"/>
    <property type="evidence" value="ECO:0007669"/>
    <property type="project" value="InterPro"/>
</dbReference>
<protein>
    <recommendedName>
        <fullName evidence="6">Cation efflux protein transmembrane domain-containing protein</fullName>
    </recommendedName>
</protein>
<name>A0A2U9TES7_9GAMM</name>
<evidence type="ECO:0000256" key="2">
    <source>
        <dbReference type="ARBA" id="ARBA00022692"/>
    </source>
</evidence>
<dbReference type="GO" id="GO:0016020">
    <property type="term" value="C:membrane"/>
    <property type="evidence" value="ECO:0007669"/>
    <property type="project" value="UniProtKB-SubCell"/>
</dbReference>
<dbReference type="InterPro" id="IPR058533">
    <property type="entry name" value="Cation_efflux_TM"/>
</dbReference>
<keyword evidence="8" id="KW-1185">Reference proteome</keyword>
<feature type="transmembrane region" description="Helical" evidence="5">
    <location>
        <begin position="51"/>
        <end position="72"/>
    </location>
</feature>
<feature type="transmembrane region" description="Helical" evidence="5">
    <location>
        <begin position="24"/>
        <end position="45"/>
    </location>
</feature>